<name>A0A1I1Y2Z3_9BACT</name>
<gene>
    <name evidence="2" type="ORF">SAMN02745121_03130</name>
</gene>
<sequence>MSGGRPVCRFLRLDAMNRAPFFPRLLCRRGPSPWRALIRFLPCPRAHVLGHTIARIRDAAASGSGPHRPLFGPRVPRGRIHRSRPRPHPHEARSANDGMTSDLARIRAAITVSLRRIGVVTRRTDLRKIARLSRLTGVSRRPPRGWRLGQPGLGLPATATSCEHATSLRAAARRRSVRGSWAHSLSLPRRQCHPVPCESLLSAQRRGKTMFESHDEPVIRRLARFAVRRPRGAQGSRSRCVKRRLPGP</sequence>
<dbReference type="EMBL" id="FOMX01000009">
    <property type="protein sequence ID" value="SFE13924.1"/>
    <property type="molecule type" value="Genomic_DNA"/>
</dbReference>
<accession>A0A1I1Y2Z3</accession>
<evidence type="ECO:0000313" key="2">
    <source>
        <dbReference type="EMBL" id="SFE13924.1"/>
    </source>
</evidence>
<dbReference type="Proteomes" id="UP000199400">
    <property type="component" value="Unassembled WGS sequence"/>
</dbReference>
<reference evidence="3" key="1">
    <citation type="submission" date="2016-10" db="EMBL/GenBank/DDBJ databases">
        <authorList>
            <person name="Varghese N."/>
            <person name="Submissions S."/>
        </authorList>
    </citation>
    <scope>NUCLEOTIDE SEQUENCE [LARGE SCALE GENOMIC DNA]</scope>
    <source>
        <strain evidence="3">ATCC 25963</strain>
    </source>
</reference>
<keyword evidence="3" id="KW-1185">Reference proteome</keyword>
<organism evidence="2 3">
    <name type="scientific">Nannocystis exedens</name>
    <dbReference type="NCBI Taxonomy" id="54"/>
    <lineage>
        <taxon>Bacteria</taxon>
        <taxon>Pseudomonadati</taxon>
        <taxon>Myxococcota</taxon>
        <taxon>Polyangia</taxon>
        <taxon>Nannocystales</taxon>
        <taxon>Nannocystaceae</taxon>
        <taxon>Nannocystis</taxon>
    </lineage>
</organism>
<feature type="region of interest" description="Disordered" evidence="1">
    <location>
        <begin position="60"/>
        <end position="98"/>
    </location>
</feature>
<evidence type="ECO:0000313" key="3">
    <source>
        <dbReference type="Proteomes" id="UP000199400"/>
    </source>
</evidence>
<protein>
    <submittedName>
        <fullName evidence="2">Uncharacterized protein</fullName>
    </submittedName>
</protein>
<dbReference type="AlphaFoldDB" id="A0A1I1Y2Z3"/>
<proteinExistence type="predicted"/>
<evidence type="ECO:0000256" key="1">
    <source>
        <dbReference type="SAM" id="MobiDB-lite"/>
    </source>
</evidence>
<feature type="compositionally biased region" description="Basic residues" evidence="1">
    <location>
        <begin position="76"/>
        <end position="87"/>
    </location>
</feature>